<name>A0ACA9SRH0_9GLOM</name>
<comment type="caution">
    <text evidence="1">The sequence shown here is derived from an EMBL/GenBank/DDBJ whole genome shotgun (WGS) entry which is preliminary data.</text>
</comment>
<reference evidence="1" key="1">
    <citation type="submission" date="2021-06" db="EMBL/GenBank/DDBJ databases">
        <authorList>
            <person name="Kallberg Y."/>
            <person name="Tangrot J."/>
            <person name="Rosling A."/>
        </authorList>
    </citation>
    <scope>NUCLEOTIDE SEQUENCE</scope>
    <source>
        <strain evidence="1">MA461A</strain>
    </source>
</reference>
<proteinExistence type="predicted"/>
<dbReference type="EMBL" id="CAJVQC010149782">
    <property type="protein sequence ID" value="CAG8846113.1"/>
    <property type="molecule type" value="Genomic_DNA"/>
</dbReference>
<feature type="non-terminal residue" evidence="1">
    <location>
        <position position="1"/>
    </location>
</feature>
<feature type="non-terminal residue" evidence="1">
    <location>
        <position position="109"/>
    </location>
</feature>
<gene>
    <name evidence="1" type="ORF">RPERSI_LOCUS33973</name>
</gene>
<evidence type="ECO:0000313" key="1">
    <source>
        <dbReference type="EMBL" id="CAG8846113.1"/>
    </source>
</evidence>
<accession>A0ACA9SRH0</accession>
<dbReference type="Proteomes" id="UP000789920">
    <property type="component" value="Unassembled WGS sequence"/>
</dbReference>
<evidence type="ECO:0000313" key="2">
    <source>
        <dbReference type="Proteomes" id="UP000789920"/>
    </source>
</evidence>
<keyword evidence="2" id="KW-1185">Reference proteome</keyword>
<sequence>IYFANLYDLYIDTGYQIKDLINLPEDLEPLEILYISNISLQLTQYFDSTNIIYLEDNFFSEESILYQLSISTSLPISVILNPDFSISCKLFGFETNQILDQITTETNST</sequence>
<protein>
    <submittedName>
        <fullName evidence="1">34955_t:CDS:1</fullName>
    </submittedName>
</protein>
<organism evidence="1 2">
    <name type="scientific">Racocetra persica</name>
    <dbReference type="NCBI Taxonomy" id="160502"/>
    <lineage>
        <taxon>Eukaryota</taxon>
        <taxon>Fungi</taxon>
        <taxon>Fungi incertae sedis</taxon>
        <taxon>Mucoromycota</taxon>
        <taxon>Glomeromycotina</taxon>
        <taxon>Glomeromycetes</taxon>
        <taxon>Diversisporales</taxon>
        <taxon>Gigasporaceae</taxon>
        <taxon>Racocetra</taxon>
    </lineage>
</organism>